<dbReference type="Proteomes" id="UP000438429">
    <property type="component" value="Unassembled WGS sequence"/>
</dbReference>
<reference evidence="4 5" key="1">
    <citation type="submission" date="2019-06" db="EMBL/GenBank/DDBJ databases">
        <title>Draft genomes of female and male turbot (Scophthalmus maximus).</title>
        <authorList>
            <person name="Xu H."/>
            <person name="Xu X.-W."/>
            <person name="Shao C."/>
            <person name="Chen S."/>
        </authorList>
    </citation>
    <scope>NUCLEOTIDE SEQUENCE [LARGE SCALE GENOMIC DNA]</scope>
    <source>
        <strain evidence="4">Ysfricsl-2016a</strain>
        <tissue evidence="4">Blood</tissue>
    </source>
</reference>
<protein>
    <recommendedName>
        <fullName evidence="3">Ig-like domain-containing protein</fullName>
    </recommendedName>
</protein>
<dbReference type="InterPro" id="IPR007110">
    <property type="entry name" value="Ig-like_dom"/>
</dbReference>
<evidence type="ECO:0000313" key="5">
    <source>
        <dbReference type="Proteomes" id="UP000438429"/>
    </source>
</evidence>
<dbReference type="PANTHER" id="PTHR11422">
    <property type="entry name" value="T-CELL SURFACE GLYCOPROTEIN CD4"/>
    <property type="match status" value="1"/>
</dbReference>
<dbReference type="GO" id="GO:0045121">
    <property type="term" value="C:membrane raft"/>
    <property type="evidence" value="ECO:0007669"/>
    <property type="project" value="TreeGrafter"/>
</dbReference>
<dbReference type="Gene3D" id="2.60.40.10">
    <property type="entry name" value="Immunoglobulins"/>
    <property type="match status" value="2"/>
</dbReference>
<dbReference type="PANTHER" id="PTHR11422:SF5">
    <property type="entry name" value="DIVERSE IMMUNOGLOBULIN DOMAIN-CONTAINING PROTEIN 1.1 ISOFORM X1-RELATED"/>
    <property type="match status" value="1"/>
</dbReference>
<accession>A0A6A4S035</accession>
<dbReference type="InterPro" id="IPR003599">
    <property type="entry name" value="Ig_sub"/>
</dbReference>
<dbReference type="InterPro" id="IPR013783">
    <property type="entry name" value="Ig-like_fold"/>
</dbReference>
<evidence type="ECO:0000259" key="3">
    <source>
        <dbReference type="PROSITE" id="PS50835"/>
    </source>
</evidence>
<dbReference type="InterPro" id="IPR013106">
    <property type="entry name" value="Ig_V-set"/>
</dbReference>
<comment type="caution">
    <text evidence="4">The sequence shown here is derived from an EMBL/GenBank/DDBJ whole genome shotgun (WGS) entry which is preliminary data.</text>
</comment>
<sequence length="306" mass="33671">MVEFKWIKVYLCVILVLRFTAITEQKDQSVVVRAGTRVTLPCGLEDRDNCENTDWLFAKLQQTSPVELVRSGLLQTSASSKSRPERMRVTGNCSLVVKEVTAQDAGLYCCRQDEDGRMKYAVVYLSVVNMTEQRSTDGVTLTCSVWAYGESRCTVKWLLKGGDVDEDNGDLKTSQSGSSATVSFKSSHFIYKSENYEPLTCQVTEGFTEKRFLFRPRSSGKNKKALGDNETTTESEGNETQTLENGVDPEDDVRYASILHATNSAAGIWGGEDQVTYSTVGAPSPSAGAAAPDPNSLYTTVNKLNR</sequence>
<feature type="domain" description="Ig-like" evidence="3">
    <location>
        <begin position="20"/>
        <end position="111"/>
    </location>
</feature>
<dbReference type="GO" id="GO:0070374">
    <property type="term" value="P:positive regulation of ERK1 and ERK2 cascade"/>
    <property type="evidence" value="ECO:0007669"/>
    <property type="project" value="TreeGrafter"/>
</dbReference>
<dbReference type="Pfam" id="PF07686">
    <property type="entry name" value="V-set"/>
    <property type="match status" value="1"/>
</dbReference>
<feature type="domain" description="Ig-like" evidence="3">
    <location>
        <begin position="139"/>
        <end position="214"/>
    </location>
</feature>
<dbReference type="GO" id="GO:0009897">
    <property type="term" value="C:external side of plasma membrane"/>
    <property type="evidence" value="ECO:0007669"/>
    <property type="project" value="TreeGrafter"/>
</dbReference>
<evidence type="ECO:0000256" key="2">
    <source>
        <dbReference type="SAM" id="SignalP"/>
    </source>
</evidence>
<dbReference type="GO" id="GO:0042110">
    <property type="term" value="P:T cell activation"/>
    <property type="evidence" value="ECO:0007669"/>
    <property type="project" value="TreeGrafter"/>
</dbReference>
<dbReference type="EMBL" id="VEVO01000022">
    <property type="protein sequence ID" value="KAF0023914.1"/>
    <property type="molecule type" value="Genomic_DNA"/>
</dbReference>
<proteinExistence type="predicted"/>
<evidence type="ECO:0000256" key="1">
    <source>
        <dbReference type="SAM" id="MobiDB-lite"/>
    </source>
</evidence>
<evidence type="ECO:0000313" key="4">
    <source>
        <dbReference type="EMBL" id="KAF0023914.1"/>
    </source>
</evidence>
<name>A0A6A4S035_SCOMX</name>
<feature type="region of interest" description="Disordered" evidence="1">
    <location>
        <begin position="219"/>
        <end position="249"/>
    </location>
</feature>
<dbReference type="InterPro" id="IPR036179">
    <property type="entry name" value="Ig-like_dom_sf"/>
</dbReference>
<dbReference type="GO" id="GO:0035723">
    <property type="term" value="P:interleukin-15-mediated signaling pathway"/>
    <property type="evidence" value="ECO:0007669"/>
    <property type="project" value="TreeGrafter"/>
</dbReference>
<dbReference type="PROSITE" id="PS50835">
    <property type="entry name" value="IG_LIKE"/>
    <property type="match status" value="2"/>
</dbReference>
<feature type="signal peptide" evidence="2">
    <location>
        <begin position="1"/>
        <end position="23"/>
    </location>
</feature>
<feature type="chain" id="PRO_5025629240" description="Ig-like domain-containing protein" evidence="2">
    <location>
        <begin position="24"/>
        <end position="306"/>
    </location>
</feature>
<dbReference type="GO" id="GO:1990782">
    <property type="term" value="F:protein tyrosine kinase binding"/>
    <property type="evidence" value="ECO:0007669"/>
    <property type="project" value="TreeGrafter"/>
</dbReference>
<dbReference type="SUPFAM" id="SSF48726">
    <property type="entry name" value="Immunoglobulin"/>
    <property type="match status" value="2"/>
</dbReference>
<dbReference type="AlphaFoldDB" id="A0A6A4S035"/>
<dbReference type="SMART" id="SM00409">
    <property type="entry name" value="IG"/>
    <property type="match status" value="1"/>
</dbReference>
<organism evidence="4 5">
    <name type="scientific">Scophthalmus maximus</name>
    <name type="common">Turbot</name>
    <name type="synonym">Psetta maxima</name>
    <dbReference type="NCBI Taxonomy" id="52904"/>
    <lineage>
        <taxon>Eukaryota</taxon>
        <taxon>Metazoa</taxon>
        <taxon>Chordata</taxon>
        <taxon>Craniata</taxon>
        <taxon>Vertebrata</taxon>
        <taxon>Euteleostomi</taxon>
        <taxon>Actinopterygii</taxon>
        <taxon>Neopterygii</taxon>
        <taxon>Teleostei</taxon>
        <taxon>Neoteleostei</taxon>
        <taxon>Acanthomorphata</taxon>
        <taxon>Carangaria</taxon>
        <taxon>Pleuronectiformes</taxon>
        <taxon>Pleuronectoidei</taxon>
        <taxon>Scophthalmidae</taxon>
        <taxon>Scophthalmus</taxon>
    </lineage>
</organism>
<keyword evidence="2" id="KW-0732">Signal</keyword>
<dbReference type="GO" id="GO:0042289">
    <property type="term" value="F:MHC class II protein binding"/>
    <property type="evidence" value="ECO:0007669"/>
    <property type="project" value="TreeGrafter"/>
</dbReference>
<gene>
    <name evidence="4" type="ORF">F2P81_024544</name>
</gene>